<evidence type="ECO:0000256" key="3">
    <source>
        <dbReference type="ARBA" id="ARBA00022475"/>
    </source>
</evidence>
<dbReference type="AlphaFoldDB" id="A0A919WJK7"/>
<dbReference type="PANTHER" id="PTHR23517">
    <property type="entry name" value="RESISTANCE PROTEIN MDTM, PUTATIVE-RELATED-RELATED"/>
    <property type="match status" value="1"/>
</dbReference>
<feature type="transmembrane region" description="Helical" evidence="7">
    <location>
        <begin position="132"/>
        <end position="156"/>
    </location>
</feature>
<dbReference type="PANTHER" id="PTHR23517:SF3">
    <property type="entry name" value="INTEGRAL MEMBRANE TRANSPORT PROTEIN"/>
    <property type="match status" value="1"/>
</dbReference>
<comment type="subcellular location">
    <subcellularLocation>
        <location evidence="1">Cell membrane</location>
        <topology evidence="1">Multi-pass membrane protein</topology>
    </subcellularLocation>
</comment>
<dbReference type="PROSITE" id="PS50850">
    <property type="entry name" value="MFS"/>
    <property type="match status" value="1"/>
</dbReference>
<dbReference type="GO" id="GO:0005886">
    <property type="term" value="C:plasma membrane"/>
    <property type="evidence" value="ECO:0007669"/>
    <property type="project" value="UniProtKB-SubCell"/>
</dbReference>
<evidence type="ECO:0000256" key="7">
    <source>
        <dbReference type="SAM" id="Phobius"/>
    </source>
</evidence>
<dbReference type="InterPro" id="IPR050171">
    <property type="entry name" value="MFS_Transporters"/>
</dbReference>
<feature type="transmembrane region" description="Helical" evidence="7">
    <location>
        <begin position="12"/>
        <end position="36"/>
    </location>
</feature>
<feature type="transmembrane region" description="Helical" evidence="7">
    <location>
        <begin position="99"/>
        <end position="120"/>
    </location>
</feature>
<dbReference type="Gene3D" id="1.20.1250.20">
    <property type="entry name" value="MFS general substrate transporter like domains"/>
    <property type="match status" value="1"/>
</dbReference>
<dbReference type="EMBL" id="BORC01000004">
    <property type="protein sequence ID" value="GIN62877.1"/>
    <property type="molecule type" value="Genomic_DNA"/>
</dbReference>
<dbReference type="GO" id="GO:0022857">
    <property type="term" value="F:transmembrane transporter activity"/>
    <property type="evidence" value="ECO:0007669"/>
    <property type="project" value="InterPro"/>
</dbReference>
<keyword evidence="2" id="KW-0813">Transport</keyword>
<dbReference type="CDD" id="cd17329">
    <property type="entry name" value="MFS_MdtH_MDR_like"/>
    <property type="match status" value="1"/>
</dbReference>
<dbReference type="Proteomes" id="UP000682111">
    <property type="component" value="Unassembled WGS sequence"/>
</dbReference>
<gene>
    <name evidence="9" type="ORF">J27TS8_28700</name>
</gene>
<dbReference type="Pfam" id="PF07690">
    <property type="entry name" value="MFS_1"/>
    <property type="match status" value="2"/>
</dbReference>
<name>A0A919WJK7_9BACI</name>
<keyword evidence="5 7" id="KW-1133">Transmembrane helix</keyword>
<feature type="transmembrane region" description="Helical" evidence="7">
    <location>
        <begin position="74"/>
        <end position="93"/>
    </location>
</feature>
<reference evidence="9" key="1">
    <citation type="submission" date="2021-03" db="EMBL/GenBank/DDBJ databases">
        <title>Antimicrobial resistance genes in bacteria isolated from Japanese honey, and their potential for conferring macrolide and lincosamide resistance in the American foulbrood pathogen Paenibacillus larvae.</title>
        <authorList>
            <person name="Okamoto M."/>
            <person name="Kumagai M."/>
            <person name="Kanamori H."/>
            <person name="Takamatsu D."/>
        </authorList>
    </citation>
    <scope>NUCLEOTIDE SEQUENCE</scope>
    <source>
        <strain evidence="9">J27TS8</strain>
    </source>
</reference>
<feature type="transmembrane region" description="Helical" evidence="7">
    <location>
        <begin position="263"/>
        <end position="282"/>
    </location>
</feature>
<keyword evidence="3" id="KW-1003">Cell membrane</keyword>
<keyword evidence="6 7" id="KW-0472">Membrane</keyword>
<evidence type="ECO:0000256" key="5">
    <source>
        <dbReference type="ARBA" id="ARBA00022989"/>
    </source>
</evidence>
<protein>
    <submittedName>
        <fullName evidence="9">Multidrug resistance protein</fullName>
    </submittedName>
</protein>
<evidence type="ECO:0000313" key="9">
    <source>
        <dbReference type="EMBL" id="GIN62877.1"/>
    </source>
</evidence>
<comment type="caution">
    <text evidence="9">The sequence shown here is derived from an EMBL/GenBank/DDBJ whole genome shotgun (WGS) entry which is preliminary data.</text>
</comment>
<proteinExistence type="predicted"/>
<feature type="domain" description="Major facilitator superfamily (MFS) profile" evidence="8">
    <location>
        <begin position="1"/>
        <end position="402"/>
    </location>
</feature>
<dbReference type="InterPro" id="IPR020846">
    <property type="entry name" value="MFS_dom"/>
</dbReference>
<evidence type="ECO:0000256" key="1">
    <source>
        <dbReference type="ARBA" id="ARBA00004651"/>
    </source>
</evidence>
<evidence type="ECO:0000256" key="6">
    <source>
        <dbReference type="ARBA" id="ARBA00023136"/>
    </source>
</evidence>
<evidence type="ECO:0000256" key="4">
    <source>
        <dbReference type="ARBA" id="ARBA00022692"/>
    </source>
</evidence>
<dbReference type="SUPFAM" id="SSF103473">
    <property type="entry name" value="MFS general substrate transporter"/>
    <property type="match status" value="1"/>
</dbReference>
<feature type="transmembrane region" description="Helical" evidence="7">
    <location>
        <begin position="162"/>
        <end position="181"/>
    </location>
</feature>
<sequence>MKVFHWDLNLKVRLFGEAIFNLHFWMYFPFIALYFSTELGNSTAGMLMAIPPLISLFGSLAGGSLADRIGRRHVMLMGSSIQALMFVLFALSMSPWLDYLAFIGISFGGAIYRPPSAAMVADLVPEAERRQVFATFTTAKNIGAVLGPALGAIFFFHYRHELLWTCSLILIIYTLVIYLIVKETKHDIHSKSKLRHVMKAQWSDYREIFRDKIFAIYILAGVFAVVTIMQLDLYLPIYVINHVPAQVFIGWNQWSLFLTSEEIFGWMLGLNGLLFVLFVLPVTKWLKNRDERDIFILSSFLSGTGMLALGISTNIWYLFLVTVVFTFGEIVRSPVMESFVSRYAPRESVGKYMGADSLQYTIGRFLAPITLFLSEWLEPVWILSILFASSLFSIYLYAHLFKLFSVDKSTE</sequence>
<feature type="transmembrane region" description="Helical" evidence="7">
    <location>
        <begin position="294"/>
        <end position="319"/>
    </location>
</feature>
<organism evidence="9 10">
    <name type="scientific">Robertmurraya siralis</name>
    <dbReference type="NCBI Taxonomy" id="77777"/>
    <lineage>
        <taxon>Bacteria</taxon>
        <taxon>Bacillati</taxon>
        <taxon>Bacillota</taxon>
        <taxon>Bacilli</taxon>
        <taxon>Bacillales</taxon>
        <taxon>Bacillaceae</taxon>
        <taxon>Robertmurraya</taxon>
    </lineage>
</organism>
<evidence type="ECO:0000256" key="2">
    <source>
        <dbReference type="ARBA" id="ARBA00022448"/>
    </source>
</evidence>
<dbReference type="RefSeq" id="WP_137743605.1">
    <property type="nucleotide sequence ID" value="NZ_BORC01000004.1"/>
</dbReference>
<feature type="transmembrane region" description="Helical" evidence="7">
    <location>
        <begin position="380"/>
        <end position="398"/>
    </location>
</feature>
<feature type="transmembrane region" description="Helical" evidence="7">
    <location>
        <begin position="213"/>
        <end position="231"/>
    </location>
</feature>
<dbReference type="OrthoDB" id="9793283at2"/>
<evidence type="ECO:0000259" key="8">
    <source>
        <dbReference type="PROSITE" id="PS50850"/>
    </source>
</evidence>
<evidence type="ECO:0000313" key="10">
    <source>
        <dbReference type="Proteomes" id="UP000682111"/>
    </source>
</evidence>
<keyword evidence="4 7" id="KW-0812">Transmembrane</keyword>
<feature type="transmembrane region" description="Helical" evidence="7">
    <location>
        <begin position="42"/>
        <end position="62"/>
    </location>
</feature>
<keyword evidence="10" id="KW-1185">Reference proteome</keyword>
<accession>A0A919WJK7</accession>
<dbReference type="InterPro" id="IPR036259">
    <property type="entry name" value="MFS_trans_sf"/>
</dbReference>
<dbReference type="InterPro" id="IPR011701">
    <property type="entry name" value="MFS"/>
</dbReference>